<dbReference type="PANTHER" id="PTHR33240:SF8">
    <property type="entry name" value="OS03G0439900 PROTEIN"/>
    <property type="match status" value="1"/>
</dbReference>
<organism evidence="1 2">
    <name type="scientific">Musa troglodytarum</name>
    <name type="common">fe'i banana</name>
    <dbReference type="NCBI Taxonomy" id="320322"/>
    <lineage>
        <taxon>Eukaryota</taxon>
        <taxon>Viridiplantae</taxon>
        <taxon>Streptophyta</taxon>
        <taxon>Embryophyta</taxon>
        <taxon>Tracheophyta</taxon>
        <taxon>Spermatophyta</taxon>
        <taxon>Magnoliopsida</taxon>
        <taxon>Liliopsida</taxon>
        <taxon>Zingiberales</taxon>
        <taxon>Musaceae</taxon>
        <taxon>Musa</taxon>
    </lineage>
</organism>
<dbReference type="OrthoDB" id="1937476at2759"/>
<feature type="non-terminal residue" evidence="1">
    <location>
        <position position="1"/>
    </location>
</feature>
<dbReference type="PANTHER" id="PTHR33240">
    <property type="entry name" value="OS08G0508500 PROTEIN"/>
    <property type="match status" value="1"/>
</dbReference>
<evidence type="ECO:0000313" key="2">
    <source>
        <dbReference type="Proteomes" id="UP001055439"/>
    </source>
</evidence>
<dbReference type="Proteomes" id="UP001055439">
    <property type="component" value="Chromosome 4"/>
</dbReference>
<gene>
    <name evidence="1" type="ORF">MUK42_36665</name>
</gene>
<keyword evidence="2" id="KW-1185">Reference proteome</keyword>
<dbReference type="AlphaFoldDB" id="A0A9E7FJ94"/>
<accession>A0A9E7FJ94</accession>
<proteinExistence type="predicted"/>
<protein>
    <submittedName>
        <fullName evidence="1">Uncharacterized protein</fullName>
    </submittedName>
</protein>
<reference evidence="1" key="1">
    <citation type="submission" date="2022-05" db="EMBL/GenBank/DDBJ databases">
        <title>The Musa troglodytarum L. genome provides insights into the mechanism of non-climacteric behaviour and enrichment of carotenoids.</title>
        <authorList>
            <person name="Wang J."/>
        </authorList>
    </citation>
    <scope>NUCLEOTIDE SEQUENCE</scope>
    <source>
        <tissue evidence="1">Leaf</tissue>
    </source>
</reference>
<dbReference type="EMBL" id="CP097506">
    <property type="protein sequence ID" value="URD96698.1"/>
    <property type="molecule type" value="Genomic_DNA"/>
</dbReference>
<evidence type="ECO:0000313" key="1">
    <source>
        <dbReference type="EMBL" id="URD96698.1"/>
    </source>
</evidence>
<name>A0A9E7FJ94_9LILI</name>
<sequence>EYDDALVISLRITNALVKNILINTRSSTNIHYHDTFQKIDLSAKNLQLISLNLIGFTRDSKTLLGTIDLYVIFKFDSCLKIVEIKFLVADISFTYNIIIERLTLNHICAMLSIYCMTLKFLNS</sequence>